<comment type="similarity">
    <text evidence="1">Belongs to the LDH2/MDH2 oxidoreductase family.</text>
</comment>
<keyword evidence="4" id="KW-1185">Reference proteome</keyword>
<sequence>MTRLAHEDLIDLVARALINAGTREDNARCVAAALVAADLDGLSSHGVSRLPSYADQAASGKVDGHARPTIESPATAALCVDARCGFAFPAIAAGLEAALARVRETGVVALAVRNSHHFGVAGHPVEHAAQRGIAALAFGNSPAGIAPWGGSKAIFGTNPIAFATPRVGQEPLVVDLSMSKVARGKVMVARDRNQPIPDDWALDAQGRPTTDPRAVLEGGTMLPMGDAKGAALTLVVEILAAGLTGSRFGFEASSFFTADGDPPRVGQLFILLDPVRLGGESYPQRLERLIEAIVSQPGTRLPGERRLSARARHRAEGIELPDALYDEIRRRAGQA</sequence>
<dbReference type="RefSeq" id="WP_052063997.1">
    <property type="nucleotide sequence ID" value="NZ_JQSG02000001.1"/>
</dbReference>
<protein>
    <submittedName>
        <fullName evidence="3">Sulfolactate dehydrogenase</fullName>
    </submittedName>
</protein>
<dbReference type="InterPro" id="IPR036111">
    <property type="entry name" value="Mal/L-sulfo/L-lacto_DH-like_sf"/>
</dbReference>
<comment type="caution">
    <text evidence="3">The sequence shown here is derived from an EMBL/GenBank/DDBJ whole genome shotgun (WGS) entry which is preliminary data.</text>
</comment>
<dbReference type="PANTHER" id="PTHR11091:SF0">
    <property type="entry name" value="MALATE DEHYDROGENASE"/>
    <property type="match status" value="1"/>
</dbReference>
<dbReference type="GO" id="GO:0016491">
    <property type="term" value="F:oxidoreductase activity"/>
    <property type="evidence" value="ECO:0007669"/>
    <property type="project" value="UniProtKB-KW"/>
</dbReference>
<dbReference type="PANTHER" id="PTHR11091">
    <property type="entry name" value="OXIDOREDUCTASE-RELATED"/>
    <property type="match status" value="1"/>
</dbReference>
<keyword evidence="2" id="KW-0560">Oxidoreductase</keyword>
<dbReference type="Gene3D" id="1.10.1530.10">
    <property type="match status" value="1"/>
</dbReference>
<evidence type="ECO:0000256" key="1">
    <source>
        <dbReference type="ARBA" id="ARBA00006056"/>
    </source>
</evidence>
<gene>
    <name evidence="3" type="ORF">Thpro_020567</name>
</gene>
<dbReference type="InterPro" id="IPR003767">
    <property type="entry name" value="Malate/L-lactate_DH-like"/>
</dbReference>
<dbReference type="EMBL" id="JQSG02000001">
    <property type="protein sequence ID" value="OBS10851.1"/>
    <property type="molecule type" value="Genomic_DNA"/>
</dbReference>
<evidence type="ECO:0000313" key="4">
    <source>
        <dbReference type="Proteomes" id="UP000029273"/>
    </source>
</evidence>
<accession>A0A1A6C8G9</accession>
<proteinExistence type="inferred from homology"/>
<evidence type="ECO:0000313" key="3">
    <source>
        <dbReference type="EMBL" id="OBS10851.1"/>
    </source>
</evidence>
<name>A0A1A6C8G9_9GAMM</name>
<dbReference type="InterPro" id="IPR043143">
    <property type="entry name" value="Mal/L-sulf/L-lact_DH-like_NADP"/>
</dbReference>
<dbReference type="AlphaFoldDB" id="A0A1A6C8G9"/>
<reference evidence="3 4" key="1">
    <citation type="journal article" date="2014" name="Genome Announc.">
        <title>Draft Genome Sequence of the Iron-Oxidizing, Acidophilic, and Halotolerant 'Thiobacillus prosperus' Type Strain DSM 5130.</title>
        <authorList>
            <person name="Ossandon F.J."/>
            <person name="Cardenas J.P."/>
            <person name="Corbett M."/>
            <person name="Quatrini R."/>
            <person name="Holmes D.S."/>
            <person name="Watkin E."/>
        </authorList>
    </citation>
    <scope>NUCLEOTIDE SEQUENCE [LARGE SCALE GENOMIC DNA]</scope>
    <source>
        <strain evidence="3 4">DSM 5130</strain>
    </source>
</reference>
<dbReference type="InterPro" id="IPR043144">
    <property type="entry name" value="Mal/L-sulf/L-lact_DH-like_ah"/>
</dbReference>
<dbReference type="Pfam" id="PF02615">
    <property type="entry name" value="Ldh_2"/>
    <property type="match status" value="1"/>
</dbReference>
<evidence type="ECO:0000256" key="2">
    <source>
        <dbReference type="ARBA" id="ARBA00023002"/>
    </source>
</evidence>
<dbReference type="Gene3D" id="3.30.1370.60">
    <property type="entry name" value="Hypothetical oxidoreductase yiak, domain 2"/>
    <property type="match status" value="1"/>
</dbReference>
<dbReference type="SUPFAM" id="SSF89733">
    <property type="entry name" value="L-sulfolactate dehydrogenase-like"/>
    <property type="match status" value="1"/>
</dbReference>
<organism evidence="3 4">
    <name type="scientific">Acidihalobacter prosperus</name>
    <dbReference type="NCBI Taxonomy" id="160660"/>
    <lineage>
        <taxon>Bacteria</taxon>
        <taxon>Pseudomonadati</taxon>
        <taxon>Pseudomonadota</taxon>
        <taxon>Gammaproteobacteria</taxon>
        <taxon>Chromatiales</taxon>
        <taxon>Ectothiorhodospiraceae</taxon>
        <taxon>Acidihalobacter</taxon>
    </lineage>
</organism>
<dbReference type="OrthoDB" id="9769447at2"/>
<dbReference type="Proteomes" id="UP000029273">
    <property type="component" value="Unassembled WGS sequence"/>
</dbReference>